<dbReference type="GO" id="GO:0006879">
    <property type="term" value="P:intracellular iron ion homeostasis"/>
    <property type="evidence" value="ECO:0007669"/>
    <property type="project" value="InterPro"/>
</dbReference>
<dbReference type="InterPro" id="IPR044818">
    <property type="entry name" value="ILR3-like"/>
</dbReference>
<dbReference type="PANTHER" id="PTHR46133">
    <property type="entry name" value="BHLH TRANSCRIPTION FACTOR"/>
    <property type="match status" value="1"/>
</dbReference>
<organism evidence="3 4">
    <name type="scientific">Apatococcus fuscideae</name>
    <dbReference type="NCBI Taxonomy" id="2026836"/>
    <lineage>
        <taxon>Eukaryota</taxon>
        <taxon>Viridiplantae</taxon>
        <taxon>Chlorophyta</taxon>
        <taxon>core chlorophytes</taxon>
        <taxon>Trebouxiophyceae</taxon>
        <taxon>Chlorellales</taxon>
        <taxon>Chlorellaceae</taxon>
        <taxon>Apatococcus</taxon>
    </lineage>
</organism>
<dbReference type="Proteomes" id="UP001485043">
    <property type="component" value="Unassembled WGS sequence"/>
</dbReference>
<dbReference type="PROSITE" id="PS50888">
    <property type="entry name" value="BHLH"/>
    <property type="match status" value="1"/>
</dbReference>
<feature type="domain" description="BHLH" evidence="2">
    <location>
        <begin position="1"/>
        <end position="41"/>
    </location>
</feature>
<dbReference type="Gene3D" id="4.10.280.10">
    <property type="entry name" value="Helix-loop-helix DNA-binding domain"/>
    <property type="match status" value="1"/>
</dbReference>
<evidence type="ECO:0000313" key="4">
    <source>
        <dbReference type="Proteomes" id="UP001485043"/>
    </source>
</evidence>
<dbReference type="EMBL" id="JALJOV010001407">
    <property type="protein sequence ID" value="KAK9848330.1"/>
    <property type="molecule type" value="Genomic_DNA"/>
</dbReference>
<evidence type="ECO:0000256" key="1">
    <source>
        <dbReference type="SAM" id="Coils"/>
    </source>
</evidence>
<evidence type="ECO:0000259" key="2">
    <source>
        <dbReference type="PROSITE" id="PS50888"/>
    </source>
</evidence>
<accession>A0AAW1SMU0</accession>
<dbReference type="InterPro" id="IPR036638">
    <property type="entry name" value="HLH_DNA-bd_sf"/>
</dbReference>
<dbReference type="SUPFAM" id="SSF47459">
    <property type="entry name" value="HLH, helix-loop-helix DNA-binding domain"/>
    <property type="match status" value="1"/>
</dbReference>
<protein>
    <recommendedName>
        <fullName evidence="2">BHLH domain-containing protein</fullName>
    </recommendedName>
</protein>
<feature type="coiled-coil region" evidence="1">
    <location>
        <begin position="31"/>
        <end position="58"/>
    </location>
</feature>
<dbReference type="InterPro" id="IPR011598">
    <property type="entry name" value="bHLH_dom"/>
</dbReference>
<sequence length="143" mass="15870">MRRERLNDSFAELSKVLEPGKQVKIDKTSIIADAIRAITQLRSESNQLRQLNKFLEERIPCRCTTFNRSWSLEHLAFAIVDTLRGMVKHEGHLGGLGTMDPLARIGSSPLGMVAGIPIAGPNCWLPPSTLDTSQDHMRRPPAA</sequence>
<name>A0AAW1SMU0_9CHLO</name>
<gene>
    <name evidence="3" type="ORF">WJX84_010816</name>
</gene>
<comment type="caution">
    <text evidence="3">The sequence shown here is derived from an EMBL/GenBank/DDBJ whole genome shotgun (WGS) entry which is preliminary data.</text>
</comment>
<reference evidence="3 4" key="1">
    <citation type="journal article" date="2024" name="Nat. Commun.">
        <title>Phylogenomics reveals the evolutionary origins of lichenization in chlorophyte algae.</title>
        <authorList>
            <person name="Puginier C."/>
            <person name="Libourel C."/>
            <person name="Otte J."/>
            <person name="Skaloud P."/>
            <person name="Haon M."/>
            <person name="Grisel S."/>
            <person name="Petersen M."/>
            <person name="Berrin J.G."/>
            <person name="Delaux P.M."/>
            <person name="Dal Grande F."/>
            <person name="Keller J."/>
        </authorList>
    </citation>
    <scope>NUCLEOTIDE SEQUENCE [LARGE SCALE GENOMIC DNA]</scope>
    <source>
        <strain evidence="3 4">SAG 2523</strain>
    </source>
</reference>
<proteinExistence type="predicted"/>
<dbReference type="GO" id="GO:0003700">
    <property type="term" value="F:DNA-binding transcription factor activity"/>
    <property type="evidence" value="ECO:0007669"/>
    <property type="project" value="InterPro"/>
</dbReference>
<keyword evidence="4" id="KW-1185">Reference proteome</keyword>
<evidence type="ECO:0000313" key="3">
    <source>
        <dbReference type="EMBL" id="KAK9848330.1"/>
    </source>
</evidence>
<dbReference type="Pfam" id="PF00010">
    <property type="entry name" value="HLH"/>
    <property type="match status" value="1"/>
</dbReference>
<dbReference type="GO" id="GO:0046983">
    <property type="term" value="F:protein dimerization activity"/>
    <property type="evidence" value="ECO:0007669"/>
    <property type="project" value="InterPro"/>
</dbReference>
<keyword evidence="1" id="KW-0175">Coiled coil</keyword>
<dbReference type="AlphaFoldDB" id="A0AAW1SMU0"/>
<dbReference type="PANTHER" id="PTHR46133:SF15">
    <property type="entry name" value="BHLH TRANSCRIPTION FACTOR"/>
    <property type="match status" value="1"/>
</dbReference>